<feature type="transmembrane region" description="Helical" evidence="8">
    <location>
        <begin position="374"/>
        <end position="400"/>
    </location>
</feature>
<evidence type="ECO:0000256" key="3">
    <source>
        <dbReference type="ARBA" id="ARBA00022692"/>
    </source>
</evidence>
<dbReference type="Pfam" id="PF00474">
    <property type="entry name" value="SSF"/>
    <property type="match status" value="1"/>
</dbReference>
<sequence>MATHDGIQVLPPGAGYGIVIGIGGVFAIVMLCVTWMQNKYTTFSTHHAEEFNTASRSVKPGLIAAGIVSSWTWSATLLTSSTFAYSYGVCGPMWYGILLFSMIAIKIKVHAPGAHTFPEIVLARHGKVAHITYLVAGLCCNMLVGACLVLGGSQVSWNPVDLRLANPSPEAISSHLPQVVTAISSMNVYASCWLIPFVVAAYVVAGGLRSTFIADYLHTVILFIAIFVFCFLAWATSDVLGSPSKVYDLLVEASEKMPIEGNKNGSYLAFRSVDGLVFAVDLLVAGFCTVWLDQAYWQRAIASRPETSIQAYILGAVAWYGIPFGFATAMGLGCAALTNTPSFPTYPNPLSTAQNGAGLSSPTTAIALLGKGGAVLMLLLLFMAVTSSTSAELIAVSSLLTFDVYKTYIRPETSSARLVSISHYGIGIYSVVLAAFCCILNAVGVNLTWLLTVLGIIVGGAAVPVGLVLLWDKMSTPATIFTPYIALAFGLISWFVATKKRSGEISIETTGDTTNAVAGNVTSCAGGAVVAIILSFLFPQKHVSMEPKAIERYNKIQGFPPARAESPSVSASPSATKVPEETKEKSDDPEASAATAPSTPPREKGQPETRTNPHPETFVPTGNELVDFLEASHMEPMDPALAKKGTRLAVGANLVFTSVAVILVPFTLFGTGYIYSKPFFIGWAVVSFIWVWASMCICVIYPIVESRAAIADVSRGLLRDFFGAVGMRG</sequence>
<dbReference type="InterPro" id="IPR001734">
    <property type="entry name" value="Na/solute_symporter"/>
</dbReference>
<dbReference type="PANTHER" id="PTHR46154">
    <property type="match status" value="1"/>
</dbReference>
<keyword evidence="4 8" id="KW-1133">Transmembrane helix</keyword>
<evidence type="ECO:0000256" key="1">
    <source>
        <dbReference type="ARBA" id="ARBA00004141"/>
    </source>
</evidence>
<feature type="transmembrane region" description="Helical" evidence="8">
    <location>
        <begin position="14"/>
        <end position="36"/>
    </location>
</feature>
<feature type="transmembrane region" description="Helical" evidence="8">
    <location>
        <begin position="517"/>
        <end position="538"/>
    </location>
</feature>
<feature type="compositionally biased region" description="Basic and acidic residues" evidence="7">
    <location>
        <begin position="601"/>
        <end position="613"/>
    </location>
</feature>
<keyword evidence="3 8" id="KW-0812">Transmembrane</keyword>
<evidence type="ECO:0000256" key="4">
    <source>
        <dbReference type="ARBA" id="ARBA00022989"/>
    </source>
</evidence>
<evidence type="ECO:0000256" key="2">
    <source>
        <dbReference type="ARBA" id="ARBA00006434"/>
    </source>
</evidence>
<feature type="compositionally biased region" description="Basic and acidic residues" evidence="7">
    <location>
        <begin position="578"/>
        <end position="588"/>
    </location>
</feature>
<evidence type="ECO:0000256" key="5">
    <source>
        <dbReference type="ARBA" id="ARBA00023136"/>
    </source>
</evidence>
<comment type="caution">
    <text evidence="9">The sequence shown here is derived from an EMBL/GenBank/DDBJ whole genome shotgun (WGS) entry which is preliminary data.</text>
</comment>
<comment type="similarity">
    <text evidence="2 6">Belongs to the sodium:solute symporter (SSF) (TC 2.A.21) family.</text>
</comment>
<feature type="transmembrane region" description="Helical" evidence="8">
    <location>
        <begin position="421"/>
        <end position="443"/>
    </location>
</feature>
<dbReference type="OrthoDB" id="6132759at2759"/>
<feature type="compositionally biased region" description="Low complexity" evidence="7">
    <location>
        <begin position="561"/>
        <end position="575"/>
    </location>
</feature>
<feature type="transmembrane region" description="Helical" evidence="8">
    <location>
        <begin position="654"/>
        <end position="675"/>
    </location>
</feature>
<evidence type="ECO:0000256" key="7">
    <source>
        <dbReference type="SAM" id="MobiDB-lite"/>
    </source>
</evidence>
<evidence type="ECO:0000256" key="6">
    <source>
        <dbReference type="RuleBase" id="RU362091"/>
    </source>
</evidence>
<feature type="transmembrane region" description="Helical" evidence="8">
    <location>
        <begin position="186"/>
        <end position="204"/>
    </location>
</feature>
<comment type="subcellular location">
    <subcellularLocation>
        <location evidence="1">Membrane</location>
        <topology evidence="1">Multi-pass membrane protein</topology>
    </subcellularLocation>
</comment>
<feature type="transmembrane region" description="Helical" evidence="8">
    <location>
        <begin position="84"/>
        <end position="107"/>
    </location>
</feature>
<feature type="transmembrane region" description="Helical" evidence="8">
    <location>
        <begin position="478"/>
        <end position="497"/>
    </location>
</feature>
<proteinExistence type="inferred from homology"/>
<dbReference type="InterPro" id="IPR038377">
    <property type="entry name" value="Na/Glc_symporter_sf"/>
</dbReference>
<gene>
    <name evidence="9" type="ORF">GTA08_BOTSDO05245</name>
</gene>
<feature type="transmembrane region" description="Helical" evidence="8">
    <location>
        <begin position="312"/>
        <end position="338"/>
    </location>
</feature>
<dbReference type="CDD" id="cd11476">
    <property type="entry name" value="SLC5sbd_DUR3"/>
    <property type="match status" value="1"/>
</dbReference>
<accession>A0A8H4N4I8</accession>
<dbReference type="EMBL" id="WWBZ02000033">
    <property type="protein sequence ID" value="KAF4306928.1"/>
    <property type="molecule type" value="Genomic_DNA"/>
</dbReference>
<evidence type="ECO:0000256" key="8">
    <source>
        <dbReference type="SAM" id="Phobius"/>
    </source>
</evidence>
<feature type="transmembrane region" description="Helical" evidence="8">
    <location>
        <begin position="681"/>
        <end position="704"/>
    </location>
</feature>
<protein>
    <submittedName>
        <fullName evidence="9">Solute symporter family transporter protein</fullName>
    </submittedName>
</protein>
<feature type="transmembrane region" description="Helical" evidence="8">
    <location>
        <begin position="275"/>
        <end position="292"/>
    </location>
</feature>
<dbReference type="InterPro" id="IPR031155">
    <property type="entry name" value="DUR"/>
</dbReference>
<organism evidence="9 10">
    <name type="scientific">Botryosphaeria dothidea</name>
    <dbReference type="NCBI Taxonomy" id="55169"/>
    <lineage>
        <taxon>Eukaryota</taxon>
        <taxon>Fungi</taxon>
        <taxon>Dikarya</taxon>
        <taxon>Ascomycota</taxon>
        <taxon>Pezizomycotina</taxon>
        <taxon>Dothideomycetes</taxon>
        <taxon>Dothideomycetes incertae sedis</taxon>
        <taxon>Botryosphaeriales</taxon>
        <taxon>Botryosphaeriaceae</taxon>
        <taxon>Botryosphaeria</taxon>
    </lineage>
</organism>
<dbReference type="PANTHER" id="PTHR46154:SF2">
    <property type="entry name" value="SOLUTE SYMPORTER FAMILY TRANSPORTER (AFU_ORTHOLOGUE AFUA_6G03200)"/>
    <property type="match status" value="1"/>
</dbReference>
<feature type="region of interest" description="Disordered" evidence="7">
    <location>
        <begin position="561"/>
        <end position="619"/>
    </location>
</feature>
<feature type="transmembrane region" description="Helical" evidence="8">
    <location>
        <begin position="216"/>
        <end position="235"/>
    </location>
</feature>
<feature type="transmembrane region" description="Helical" evidence="8">
    <location>
        <begin position="128"/>
        <end position="151"/>
    </location>
</feature>
<keyword evidence="10" id="KW-1185">Reference proteome</keyword>
<dbReference type="AlphaFoldDB" id="A0A8H4N4I8"/>
<dbReference type="Proteomes" id="UP000572817">
    <property type="component" value="Unassembled WGS sequence"/>
</dbReference>
<dbReference type="GO" id="GO:0015204">
    <property type="term" value="F:urea transmembrane transporter activity"/>
    <property type="evidence" value="ECO:0007669"/>
    <property type="project" value="InterPro"/>
</dbReference>
<reference evidence="9" key="1">
    <citation type="submission" date="2020-04" db="EMBL/GenBank/DDBJ databases">
        <title>Genome Assembly and Annotation of Botryosphaeria dothidea sdau 11-99, a Latent Pathogen of Apple Fruit Ring Rot in China.</title>
        <authorList>
            <person name="Yu C."/>
            <person name="Diao Y."/>
            <person name="Lu Q."/>
            <person name="Zhao J."/>
            <person name="Cui S."/>
            <person name="Peng C."/>
            <person name="He B."/>
            <person name="Liu H."/>
        </authorList>
    </citation>
    <scope>NUCLEOTIDE SEQUENCE [LARGE SCALE GENOMIC DNA]</scope>
    <source>
        <strain evidence="9">Sdau11-99</strain>
    </source>
</reference>
<keyword evidence="5 8" id="KW-0472">Membrane</keyword>
<dbReference type="PROSITE" id="PS50283">
    <property type="entry name" value="NA_SOLUT_SYMP_3"/>
    <property type="match status" value="1"/>
</dbReference>
<evidence type="ECO:0000313" key="10">
    <source>
        <dbReference type="Proteomes" id="UP000572817"/>
    </source>
</evidence>
<feature type="transmembrane region" description="Helical" evidence="8">
    <location>
        <begin position="449"/>
        <end position="471"/>
    </location>
</feature>
<evidence type="ECO:0000313" key="9">
    <source>
        <dbReference type="EMBL" id="KAF4306928.1"/>
    </source>
</evidence>
<name>A0A8H4N4I8_9PEZI</name>
<dbReference type="Gene3D" id="1.20.1730.10">
    <property type="entry name" value="Sodium/glucose cotransporter"/>
    <property type="match status" value="1"/>
</dbReference>
<dbReference type="GO" id="GO:0005886">
    <property type="term" value="C:plasma membrane"/>
    <property type="evidence" value="ECO:0007669"/>
    <property type="project" value="TreeGrafter"/>
</dbReference>